<feature type="compositionally biased region" description="Basic and acidic residues" evidence="2">
    <location>
        <begin position="1055"/>
        <end position="1088"/>
    </location>
</feature>
<dbReference type="EMBL" id="SWKU01000007">
    <property type="protein sequence ID" value="KAF3004982.1"/>
    <property type="molecule type" value="Genomic_DNA"/>
</dbReference>
<evidence type="ECO:0000256" key="3">
    <source>
        <dbReference type="SAM" id="SignalP"/>
    </source>
</evidence>
<dbReference type="InterPro" id="IPR029045">
    <property type="entry name" value="ClpP/crotonase-like_dom_sf"/>
</dbReference>
<dbReference type="AlphaFoldDB" id="A0A9P4TH97"/>
<dbReference type="GO" id="GO:0006508">
    <property type="term" value="P:proteolysis"/>
    <property type="evidence" value="ECO:0007669"/>
    <property type="project" value="InterPro"/>
</dbReference>
<dbReference type="SUPFAM" id="SSF52096">
    <property type="entry name" value="ClpP/crotonase"/>
    <property type="match status" value="1"/>
</dbReference>
<feature type="region of interest" description="Disordered" evidence="2">
    <location>
        <begin position="1111"/>
        <end position="1166"/>
    </location>
</feature>
<accession>A0A9P4TH97</accession>
<keyword evidence="7" id="KW-1185">Reference proteome</keyword>
<name>A0A9P4TH97_CURKU</name>
<dbReference type="Pfam" id="PF03572">
    <property type="entry name" value="Peptidase_S41"/>
    <property type="match status" value="1"/>
</dbReference>
<feature type="compositionally biased region" description="Basic and acidic residues" evidence="2">
    <location>
        <begin position="957"/>
        <end position="968"/>
    </location>
</feature>
<dbReference type="InterPro" id="IPR056186">
    <property type="entry name" value="PDZ_CPAF-rel"/>
</dbReference>
<reference evidence="6" key="1">
    <citation type="submission" date="2019-04" db="EMBL/GenBank/DDBJ databases">
        <title>Sequencing of skin fungus with MAO and IRED activity.</title>
        <authorList>
            <person name="Marsaioli A.J."/>
            <person name="Bonatto J.M.C."/>
            <person name="Reis Junior O."/>
        </authorList>
    </citation>
    <scope>NUCLEOTIDE SEQUENCE</scope>
    <source>
        <strain evidence="6">30M1</strain>
    </source>
</reference>
<dbReference type="InterPro" id="IPR052766">
    <property type="entry name" value="S41A_metabolite_peptidase"/>
</dbReference>
<feature type="signal peptide" evidence="3">
    <location>
        <begin position="1"/>
        <end position="17"/>
    </location>
</feature>
<dbReference type="OrthoDB" id="27214at2759"/>
<evidence type="ECO:0000259" key="4">
    <source>
        <dbReference type="Pfam" id="PF03572"/>
    </source>
</evidence>
<evidence type="ECO:0000256" key="2">
    <source>
        <dbReference type="SAM" id="MobiDB-lite"/>
    </source>
</evidence>
<evidence type="ECO:0008006" key="8">
    <source>
        <dbReference type="Google" id="ProtNLM"/>
    </source>
</evidence>
<evidence type="ECO:0000259" key="5">
    <source>
        <dbReference type="Pfam" id="PF23658"/>
    </source>
</evidence>
<feature type="compositionally biased region" description="Basic and acidic residues" evidence="2">
    <location>
        <begin position="917"/>
        <end position="933"/>
    </location>
</feature>
<keyword evidence="1" id="KW-0175">Coiled coil</keyword>
<dbReference type="InterPro" id="IPR005151">
    <property type="entry name" value="Tail-specific_protease"/>
</dbReference>
<keyword evidence="3" id="KW-0732">Signal</keyword>
<feature type="chain" id="PRO_5040494909" description="Tail specific protease domain-containing protein" evidence="3">
    <location>
        <begin position="18"/>
        <end position="1166"/>
    </location>
</feature>
<sequence>MRLTTVVLGVYCGLAAAGNPHPWMYGVPDYPDLDMDELMTQAGVDLVSEAASNTVSSASNSSSFSNSTTSAGGEPCAAINSLLSQASPTSRRAIPAELGMMCLASVPLDKTGNVKLIDDLKLFVKWQSNIAYLKNPPANYTEKPVDIMGELDTMQKGLSNGTFKNEYDFQMGLMMLFNRAYDNHFAYQPDILASAMQFQRPPGTELISVSSDGKAMPEVFLYQDIRKANNDSSYKPSAVKKIDGLDVMEYLRNASTQSDFHDADTRWNALFPSQALISSGTTFLGSFRTGQYPGPNTTMLFANGTEYSQLNLAVVFGNFTGVNSGQAFFKQFCTGPKPVTEVEQPATTTVASRTSSMPTATPTPSQIGYPKAIILNPNLSVGGYYINGTGYEDVAVLSIPSYESPNVQSFQNVMRDFIRMSKAQGKTKMIFDLRGNGGGNAILGYDTFKQVFPQADQEPFGGTRFRANDAIKAAYQLTGDFLANKTFVQSNQTAFIQAFGRGSTPDDVIGLTASFNYQHQLDVNNKPIKTSDAAFGPQTANGDQFTTTIRYNFSDPVSTSYQGFSVIGFDKNKNETNTPQPFKAQDMVMLHDGMCSSTCAIASELLKNQGAVRTIAVGGRPQEGPMQGVGGTKGAQVFSWDDIQLRMQATYFLGSPEQQAQWDKQDLGKTAFATQLFKRSAYQGGRVAGGINLKDNLRQNDASGTPLEFMYEAADCRMFFTAAMVSDVTALWKGVADRMFKGGMDQCVKGSTGDASSVSAGGQKRAGDGSIAEGKAVDSTLRSAASGRTTAGALGHKQILLEEAKDLLVSEPIKHNGSLANPADPAPPAGHVHDSLREQLQQLQCSYDDSQRQVAELRAQVASLQLEKKQTQKVHDLTVLKLHDAAEEVRKSVERQSSAFQAIEAQRNTVFEPARDAEAAAKAEGPDLAKARNDDEETDEAGEHTALRAASDAELETAVRAESSRTAEARTSFVEQPWPTPPPTSLDECPEQLSESSADILAKATRLQETQEQSCDRAREMEKKWLPVLEAENTRLREYQQCLDQRSAERTATFARDRHAREQDRQVREQERQVCEEERRLREEERQVRQQNRQVRQQKLDELKAKYAELRAQSGKGKAKASEETQVEHTYAPHAATPARPDIEQEVEQESQRPSESASTQDEEDA</sequence>
<evidence type="ECO:0000313" key="6">
    <source>
        <dbReference type="EMBL" id="KAF3004982.1"/>
    </source>
</evidence>
<dbReference type="Pfam" id="PF23658">
    <property type="entry name" value="PDZ_CPAF_rel"/>
    <property type="match status" value="1"/>
</dbReference>
<dbReference type="PANTHER" id="PTHR37049">
    <property type="entry name" value="PEPTIDASE S41 FAMILY PROTEIN"/>
    <property type="match status" value="1"/>
</dbReference>
<feature type="compositionally biased region" description="Basic and acidic residues" evidence="2">
    <location>
        <begin position="1014"/>
        <end position="1025"/>
    </location>
</feature>
<feature type="region of interest" description="Disordered" evidence="2">
    <location>
        <begin position="1046"/>
        <end position="1097"/>
    </location>
</feature>
<dbReference type="Proteomes" id="UP000801428">
    <property type="component" value="Unassembled WGS sequence"/>
</dbReference>
<proteinExistence type="predicted"/>
<evidence type="ECO:0000256" key="1">
    <source>
        <dbReference type="SAM" id="Coils"/>
    </source>
</evidence>
<feature type="coiled-coil region" evidence="1">
    <location>
        <begin position="833"/>
        <end position="874"/>
    </location>
</feature>
<dbReference type="GO" id="GO:0008236">
    <property type="term" value="F:serine-type peptidase activity"/>
    <property type="evidence" value="ECO:0007669"/>
    <property type="project" value="InterPro"/>
</dbReference>
<comment type="caution">
    <text evidence="6">The sequence shown here is derived from an EMBL/GenBank/DDBJ whole genome shotgun (WGS) entry which is preliminary data.</text>
</comment>
<evidence type="ECO:0000313" key="7">
    <source>
        <dbReference type="Proteomes" id="UP000801428"/>
    </source>
</evidence>
<dbReference type="Gene3D" id="3.90.226.10">
    <property type="entry name" value="2-enoyl-CoA Hydratase, Chain A, domain 1"/>
    <property type="match status" value="1"/>
</dbReference>
<feature type="domain" description="Tail specific protease" evidence="4">
    <location>
        <begin position="393"/>
        <end position="612"/>
    </location>
</feature>
<dbReference type="PANTHER" id="PTHR37049:SF4">
    <property type="entry name" value="RHODANESE DOMAIN-CONTAINING PROTEIN"/>
    <property type="match status" value="1"/>
</dbReference>
<feature type="domain" description="CPAF-like PDZ" evidence="5">
    <location>
        <begin position="198"/>
        <end position="320"/>
    </location>
</feature>
<gene>
    <name evidence="6" type="ORF">E8E13_008263</name>
</gene>
<feature type="region of interest" description="Disordered" evidence="2">
    <location>
        <begin position="917"/>
        <end position="1028"/>
    </location>
</feature>
<organism evidence="6 7">
    <name type="scientific">Curvularia kusanoi</name>
    <name type="common">Cochliobolus kusanoi</name>
    <dbReference type="NCBI Taxonomy" id="90978"/>
    <lineage>
        <taxon>Eukaryota</taxon>
        <taxon>Fungi</taxon>
        <taxon>Dikarya</taxon>
        <taxon>Ascomycota</taxon>
        <taxon>Pezizomycotina</taxon>
        <taxon>Dothideomycetes</taxon>
        <taxon>Pleosporomycetidae</taxon>
        <taxon>Pleosporales</taxon>
        <taxon>Pleosporineae</taxon>
        <taxon>Pleosporaceae</taxon>
        <taxon>Curvularia</taxon>
    </lineage>
</organism>
<protein>
    <recommendedName>
        <fullName evidence="8">Tail specific protease domain-containing protein</fullName>
    </recommendedName>
</protein>
<feature type="region of interest" description="Disordered" evidence="2">
    <location>
        <begin position="751"/>
        <end position="773"/>
    </location>
</feature>